<evidence type="ECO:0000313" key="2">
    <source>
        <dbReference type="Proteomes" id="UP000016605"/>
    </source>
</evidence>
<reference evidence="1 2" key="1">
    <citation type="submission" date="2013-08" db="EMBL/GenBank/DDBJ databases">
        <authorList>
            <person name="Weinstock G."/>
            <person name="Sodergren E."/>
            <person name="Wylie T."/>
            <person name="Fulton L."/>
            <person name="Fulton R."/>
            <person name="Fronick C."/>
            <person name="O'Laughlin M."/>
            <person name="Godfrey J."/>
            <person name="Miner T."/>
            <person name="Herter B."/>
            <person name="Appelbaum E."/>
            <person name="Cordes M."/>
            <person name="Lek S."/>
            <person name="Wollam A."/>
            <person name="Pepin K.H."/>
            <person name="Palsikar V.B."/>
            <person name="Mitreva M."/>
            <person name="Wilson R.K."/>
        </authorList>
    </citation>
    <scope>NUCLEOTIDE SEQUENCE [LARGE SCALE GENOMIC DNA]</scope>
    <source>
        <strain evidence="1 2">ATCC 14665</strain>
    </source>
</reference>
<accession>U2RYF2</accession>
<dbReference type="Proteomes" id="UP000016605">
    <property type="component" value="Unassembled WGS sequence"/>
</dbReference>
<protein>
    <submittedName>
        <fullName evidence="1">Uncharacterized protein</fullName>
    </submittedName>
</protein>
<name>U2RYF2_LEIAQ</name>
<dbReference type="EMBL" id="AWVQ01000009">
    <property type="protein sequence ID" value="ERK73534.1"/>
    <property type="molecule type" value="Genomic_DNA"/>
</dbReference>
<proteinExistence type="predicted"/>
<gene>
    <name evidence="1" type="ORF">N136_00092</name>
</gene>
<dbReference type="AlphaFoldDB" id="U2RYF2"/>
<comment type="caution">
    <text evidence="1">The sequence shown here is derived from an EMBL/GenBank/DDBJ whole genome shotgun (WGS) entry which is preliminary data.</text>
</comment>
<dbReference type="HOGENOM" id="CLU_2880380_0_0_11"/>
<sequence length="63" mass="6873">MRGLNDQDHPDLAPKSRCDVIALLRVISPKAGRRAVFDRAVSTGCSLDAKDQHDCSPDPTKRA</sequence>
<evidence type="ECO:0000313" key="1">
    <source>
        <dbReference type="EMBL" id="ERK73534.1"/>
    </source>
</evidence>
<organism evidence="1 2">
    <name type="scientific">Leifsonia aquatica ATCC 14665</name>
    <dbReference type="NCBI Taxonomy" id="1358026"/>
    <lineage>
        <taxon>Bacteria</taxon>
        <taxon>Bacillati</taxon>
        <taxon>Actinomycetota</taxon>
        <taxon>Actinomycetes</taxon>
        <taxon>Micrococcales</taxon>
        <taxon>Microbacteriaceae</taxon>
        <taxon>Leifsonia</taxon>
    </lineage>
</organism>